<dbReference type="PANTHER" id="PTHR43711:SF1">
    <property type="entry name" value="HISTIDINE KINASE 1"/>
    <property type="match status" value="1"/>
</dbReference>
<dbReference type="Pfam" id="PF08448">
    <property type="entry name" value="PAS_4"/>
    <property type="match status" value="1"/>
</dbReference>
<dbReference type="InterPro" id="IPR005467">
    <property type="entry name" value="His_kinase_dom"/>
</dbReference>
<dbReference type="SMART" id="SM00388">
    <property type="entry name" value="HisKA"/>
    <property type="match status" value="1"/>
</dbReference>
<dbReference type="InterPro" id="IPR004358">
    <property type="entry name" value="Sig_transdc_His_kin-like_C"/>
</dbReference>
<sequence>MSDTQRPSVLCVVAADERRASLVDAFDESISVETMASVDDAVAMLETSVGIHCVLLGDDVRDGDLVEAIEQFDGLILDPPVVAVAEDRVDVAAAALDAGAVDVVDDGSAVARRLAVGRAVRAAERWIRETESRSMSKVRTLFENTSDGIVEAKLSGETAIIQQANHAFASMFGAEPGTLVGQDLDEVVLPPSRRTEGRDINRRVANGERVETEVRRFAADEVRTFLLRSVAVTRGSDRAYFVYTDVTERRERERELQRQNERLDEFAGIVSHDLRNPLTVARGHHELLDDEYDHPSLDELGWALDRMESLIADVLQLARTGKTVDDPQPASLKHVVREAWSYCDTASASLTVVEHDGALLADPERLSALFENLYRNSVAHVGDDVAVTVERAARGFAVADDGPGLPVTDASRAFEQGFTTAENGTGFGLAIVEDIAEAHGWTVRVDPTHDGARFVFEGVEWVDADRLDPGEQSGDAAVDEDAGV</sequence>
<dbReference type="CDD" id="cd00130">
    <property type="entry name" value="PAS"/>
    <property type="match status" value="1"/>
</dbReference>
<keyword evidence="5 9" id="KW-0418">Kinase</keyword>
<dbReference type="GO" id="GO:0000160">
    <property type="term" value="P:phosphorelay signal transduction system"/>
    <property type="evidence" value="ECO:0007669"/>
    <property type="project" value="UniProtKB-KW"/>
</dbReference>
<dbReference type="SUPFAM" id="SSF55874">
    <property type="entry name" value="ATPase domain of HSP90 chaperone/DNA topoisomerase II/histidine kinase"/>
    <property type="match status" value="1"/>
</dbReference>
<dbReference type="NCBIfam" id="TIGR00229">
    <property type="entry name" value="sensory_box"/>
    <property type="match status" value="1"/>
</dbReference>
<protein>
    <recommendedName>
        <fullName evidence="2">histidine kinase</fullName>
        <ecNumber evidence="2">2.7.13.3</ecNumber>
    </recommendedName>
</protein>
<dbReference type="Gene3D" id="1.10.287.130">
    <property type="match status" value="1"/>
</dbReference>
<keyword evidence="3" id="KW-0597">Phosphoprotein</keyword>
<dbReference type="InterPro" id="IPR035965">
    <property type="entry name" value="PAS-like_dom_sf"/>
</dbReference>
<evidence type="ECO:0000256" key="1">
    <source>
        <dbReference type="ARBA" id="ARBA00000085"/>
    </source>
</evidence>
<evidence type="ECO:0000256" key="2">
    <source>
        <dbReference type="ARBA" id="ARBA00012438"/>
    </source>
</evidence>
<evidence type="ECO:0000256" key="4">
    <source>
        <dbReference type="ARBA" id="ARBA00022679"/>
    </source>
</evidence>
<dbReference type="EMBL" id="JBHUDO010000003">
    <property type="protein sequence ID" value="MFD1647151.1"/>
    <property type="molecule type" value="Genomic_DNA"/>
</dbReference>
<name>A0ABD6DLC4_9EURY</name>
<gene>
    <name evidence="9" type="ORF">ACFSBL_15785</name>
</gene>
<evidence type="ECO:0000259" key="7">
    <source>
        <dbReference type="PROSITE" id="PS50109"/>
    </source>
</evidence>
<dbReference type="SUPFAM" id="SSF55785">
    <property type="entry name" value="PYP-like sensor domain (PAS domain)"/>
    <property type="match status" value="1"/>
</dbReference>
<dbReference type="PROSITE" id="PS50112">
    <property type="entry name" value="PAS"/>
    <property type="match status" value="1"/>
</dbReference>
<evidence type="ECO:0000259" key="8">
    <source>
        <dbReference type="PROSITE" id="PS50112"/>
    </source>
</evidence>
<dbReference type="SMART" id="SM00091">
    <property type="entry name" value="PAS"/>
    <property type="match status" value="1"/>
</dbReference>
<dbReference type="AlphaFoldDB" id="A0ABD6DLC4"/>
<dbReference type="InterPro" id="IPR011006">
    <property type="entry name" value="CheY-like_superfamily"/>
</dbReference>
<keyword evidence="6" id="KW-0902">Two-component regulatory system</keyword>
<dbReference type="SUPFAM" id="SSF47384">
    <property type="entry name" value="Homodimeric domain of signal transducing histidine kinase"/>
    <property type="match status" value="1"/>
</dbReference>
<dbReference type="InterPro" id="IPR036890">
    <property type="entry name" value="HATPase_C_sf"/>
</dbReference>
<dbReference type="Pfam" id="PF00512">
    <property type="entry name" value="HisKA"/>
    <property type="match status" value="1"/>
</dbReference>
<dbReference type="InterPro" id="IPR036097">
    <property type="entry name" value="HisK_dim/P_sf"/>
</dbReference>
<dbReference type="InterPro" id="IPR013656">
    <property type="entry name" value="PAS_4"/>
</dbReference>
<dbReference type="PRINTS" id="PR00344">
    <property type="entry name" value="BCTRLSENSOR"/>
</dbReference>
<organism evidence="9 10">
    <name type="scientific">Haloarchaeobius litoreus</name>
    <dbReference type="NCBI Taxonomy" id="755306"/>
    <lineage>
        <taxon>Archaea</taxon>
        <taxon>Methanobacteriati</taxon>
        <taxon>Methanobacteriota</taxon>
        <taxon>Stenosarchaea group</taxon>
        <taxon>Halobacteria</taxon>
        <taxon>Halobacteriales</taxon>
        <taxon>Halorubellaceae</taxon>
        <taxon>Haloarchaeobius</taxon>
    </lineage>
</organism>
<dbReference type="PROSITE" id="PS50109">
    <property type="entry name" value="HIS_KIN"/>
    <property type="match status" value="1"/>
</dbReference>
<proteinExistence type="predicted"/>
<evidence type="ECO:0000313" key="9">
    <source>
        <dbReference type="EMBL" id="MFD1647151.1"/>
    </source>
</evidence>
<keyword evidence="4" id="KW-0808">Transferase</keyword>
<comment type="catalytic activity">
    <reaction evidence="1">
        <text>ATP + protein L-histidine = ADP + protein N-phospho-L-histidine.</text>
        <dbReference type="EC" id="2.7.13.3"/>
    </reaction>
</comment>
<dbReference type="Gene3D" id="3.30.565.10">
    <property type="entry name" value="Histidine kinase-like ATPase, C-terminal domain"/>
    <property type="match status" value="1"/>
</dbReference>
<dbReference type="Pfam" id="PF02518">
    <property type="entry name" value="HATPase_c"/>
    <property type="match status" value="1"/>
</dbReference>
<dbReference type="Proteomes" id="UP001597034">
    <property type="component" value="Unassembled WGS sequence"/>
</dbReference>
<dbReference type="SUPFAM" id="SSF52172">
    <property type="entry name" value="CheY-like"/>
    <property type="match status" value="1"/>
</dbReference>
<dbReference type="InterPro" id="IPR003594">
    <property type="entry name" value="HATPase_dom"/>
</dbReference>
<dbReference type="GO" id="GO:0004673">
    <property type="term" value="F:protein histidine kinase activity"/>
    <property type="evidence" value="ECO:0007669"/>
    <property type="project" value="UniProtKB-EC"/>
</dbReference>
<feature type="domain" description="PAS" evidence="8">
    <location>
        <begin position="134"/>
        <end position="207"/>
    </location>
</feature>
<evidence type="ECO:0000256" key="5">
    <source>
        <dbReference type="ARBA" id="ARBA00022777"/>
    </source>
</evidence>
<dbReference type="InterPro" id="IPR000014">
    <property type="entry name" value="PAS"/>
</dbReference>
<dbReference type="RefSeq" id="WP_256400788.1">
    <property type="nucleotide sequence ID" value="NZ_JANHJR010000003.1"/>
</dbReference>
<evidence type="ECO:0000256" key="6">
    <source>
        <dbReference type="ARBA" id="ARBA00023012"/>
    </source>
</evidence>
<dbReference type="InterPro" id="IPR050736">
    <property type="entry name" value="Sensor_HK_Regulatory"/>
</dbReference>
<dbReference type="CDD" id="cd00082">
    <property type="entry name" value="HisKA"/>
    <property type="match status" value="1"/>
</dbReference>
<dbReference type="PANTHER" id="PTHR43711">
    <property type="entry name" value="TWO-COMPONENT HISTIDINE KINASE"/>
    <property type="match status" value="1"/>
</dbReference>
<dbReference type="EC" id="2.7.13.3" evidence="2"/>
<accession>A0ABD6DLC4</accession>
<keyword evidence="10" id="KW-1185">Reference proteome</keyword>
<evidence type="ECO:0000256" key="3">
    <source>
        <dbReference type="ARBA" id="ARBA00022553"/>
    </source>
</evidence>
<dbReference type="Gene3D" id="3.30.450.20">
    <property type="entry name" value="PAS domain"/>
    <property type="match status" value="1"/>
</dbReference>
<dbReference type="SMART" id="SM00387">
    <property type="entry name" value="HATPase_c"/>
    <property type="match status" value="1"/>
</dbReference>
<evidence type="ECO:0000313" key="10">
    <source>
        <dbReference type="Proteomes" id="UP001597034"/>
    </source>
</evidence>
<dbReference type="InterPro" id="IPR003661">
    <property type="entry name" value="HisK_dim/P_dom"/>
</dbReference>
<comment type="caution">
    <text evidence="9">The sequence shown here is derived from an EMBL/GenBank/DDBJ whole genome shotgun (WGS) entry which is preliminary data.</text>
</comment>
<reference evidence="9 10" key="1">
    <citation type="journal article" date="2019" name="Int. J. Syst. Evol. Microbiol.">
        <title>The Global Catalogue of Microorganisms (GCM) 10K type strain sequencing project: providing services to taxonomists for standard genome sequencing and annotation.</title>
        <authorList>
            <consortium name="The Broad Institute Genomics Platform"/>
            <consortium name="The Broad Institute Genome Sequencing Center for Infectious Disease"/>
            <person name="Wu L."/>
            <person name="Ma J."/>
        </authorList>
    </citation>
    <scope>NUCLEOTIDE SEQUENCE [LARGE SCALE GENOMIC DNA]</scope>
    <source>
        <strain evidence="9 10">CGMCC 1.10390</strain>
    </source>
</reference>
<feature type="domain" description="Histidine kinase" evidence="7">
    <location>
        <begin position="269"/>
        <end position="457"/>
    </location>
</feature>